<proteinExistence type="predicted"/>
<organism evidence="1 2">
    <name type="scientific">Heyndrickxia oleronia</name>
    <dbReference type="NCBI Taxonomy" id="38875"/>
    <lineage>
        <taxon>Bacteria</taxon>
        <taxon>Bacillati</taxon>
        <taxon>Bacillota</taxon>
        <taxon>Bacilli</taxon>
        <taxon>Bacillales</taxon>
        <taxon>Bacillaceae</taxon>
        <taxon>Heyndrickxia</taxon>
    </lineage>
</organism>
<dbReference type="Proteomes" id="UP001159179">
    <property type="component" value="Unassembled WGS sequence"/>
</dbReference>
<reference evidence="1" key="1">
    <citation type="submission" date="2023-03" db="EMBL/GenBank/DDBJ databases">
        <title>Bacterial isolates from washroom surfaces on a university campus.</title>
        <authorList>
            <person name="Holman D.B."/>
            <person name="Gzyl K.E."/>
            <person name="Taheri A.E."/>
        </authorList>
    </citation>
    <scope>NUCLEOTIDE SEQUENCE</scope>
    <source>
        <strain evidence="1">RD03</strain>
    </source>
</reference>
<comment type="caution">
    <text evidence="1">The sequence shown here is derived from an EMBL/GenBank/DDBJ whole genome shotgun (WGS) entry which is preliminary data.</text>
</comment>
<sequence length="90" mass="10142">MKRLIKILFITVTLAFIVIGYEDFKEVSNSKSNGEEIWPTSNSLMFLSSNVVSPFGEEIWPSPTYQVLLFNDLSALDGEEIWPKSVNGIV</sequence>
<evidence type="ECO:0000313" key="2">
    <source>
        <dbReference type="Proteomes" id="UP001159179"/>
    </source>
</evidence>
<protein>
    <submittedName>
        <fullName evidence="1">Uncharacterized protein</fullName>
    </submittedName>
</protein>
<dbReference type="RefSeq" id="WP_280619181.1">
    <property type="nucleotide sequence ID" value="NZ_JAROYP010000032.1"/>
</dbReference>
<gene>
    <name evidence="1" type="ORF">P5X88_26385</name>
</gene>
<dbReference type="EMBL" id="JAROYP010000032">
    <property type="protein sequence ID" value="MDH5164465.1"/>
    <property type="molecule type" value="Genomic_DNA"/>
</dbReference>
<evidence type="ECO:0000313" key="1">
    <source>
        <dbReference type="EMBL" id="MDH5164465.1"/>
    </source>
</evidence>
<accession>A0AAW6T2C0</accession>
<name>A0AAW6T2C0_9BACI</name>
<dbReference type="AlphaFoldDB" id="A0AAW6T2C0"/>